<dbReference type="EMBL" id="AQIB01113541">
    <property type="status" value="NOT_ANNOTATED_CDS"/>
    <property type="molecule type" value="Genomic_DNA"/>
</dbReference>
<reference evidence="1" key="2">
    <citation type="submission" date="2025-08" db="UniProtKB">
        <authorList>
            <consortium name="Ensembl"/>
        </authorList>
    </citation>
    <scope>IDENTIFICATION</scope>
</reference>
<dbReference type="Ensembl" id="ENSCSAT00000015799.1">
    <property type="protein sequence ID" value="ENSCSAP00000013728.1"/>
    <property type="gene ID" value="ENSCSAG00000017703.1"/>
</dbReference>
<protein>
    <submittedName>
        <fullName evidence="1">Uncharacterized protein</fullName>
    </submittedName>
</protein>
<dbReference type="eggNOG" id="ENOG502TF6P">
    <property type="taxonomic scope" value="Eukaryota"/>
</dbReference>
<keyword evidence="2" id="KW-1185">Reference proteome</keyword>
<dbReference type="AntiFam" id="ANF00054">
    <property type="entry name" value="Translation of long non-coding RNA DLEU2"/>
</dbReference>
<dbReference type="Proteomes" id="UP000029965">
    <property type="component" value="Chromosome 3"/>
</dbReference>
<organism evidence="1 2">
    <name type="scientific">Chlorocebus sabaeus</name>
    <name type="common">Green monkey</name>
    <name type="synonym">Simia sabaea</name>
    <dbReference type="NCBI Taxonomy" id="60711"/>
    <lineage>
        <taxon>Eukaryota</taxon>
        <taxon>Metazoa</taxon>
        <taxon>Chordata</taxon>
        <taxon>Craniata</taxon>
        <taxon>Vertebrata</taxon>
        <taxon>Euteleostomi</taxon>
        <taxon>Mammalia</taxon>
        <taxon>Eutheria</taxon>
        <taxon>Euarchontoglires</taxon>
        <taxon>Primates</taxon>
        <taxon>Haplorrhini</taxon>
        <taxon>Catarrhini</taxon>
        <taxon>Cercopithecidae</taxon>
        <taxon>Cercopithecinae</taxon>
        <taxon>Chlorocebus</taxon>
    </lineage>
</organism>
<reference evidence="1" key="3">
    <citation type="submission" date="2025-09" db="UniProtKB">
        <authorList>
            <consortium name="Ensembl"/>
        </authorList>
    </citation>
    <scope>IDENTIFICATION</scope>
</reference>
<dbReference type="AlphaFoldDB" id="A0A0D9RYN9"/>
<dbReference type="Bgee" id="ENSCSAG00000017703">
    <property type="expression patterns" value="Expressed in blood and 7 other cell types or tissues"/>
</dbReference>
<reference evidence="1 2" key="1">
    <citation type="submission" date="2014-03" db="EMBL/GenBank/DDBJ databases">
        <authorList>
            <person name="Warren W."/>
            <person name="Wilson R.K."/>
        </authorList>
    </citation>
    <scope>NUCLEOTIDE SEQUENCE</scope>
</reference>
<accession>A0A0D9RYN9</accession>
<evidence type="ECO:0000313" key="1">
    <source>
        <dbReference type="Ensembl" id="ENSCSAP00000013728.1"/>
    </source>
</evidence>
<evidence type="ECO:0000313" key="2">
    <source>
        <dbReference type="Proteomes" id="UP000029965"/>
    </source>
</evidence>
<name>A0A0D9RYN9_CHLSB</name>
<proteinExistence type="predicted"/>
<sequence length="55" mass="6674">MKMSFERCTARNKMFVNSAFTKVDNYCTFLMKKVLFKVLFLIEYYQKGKKNDLNF</sequence>